<evidence type="ECO:0000313" key="7">
    <source>
        <dbReference type="Proteomes" id="UP000034690"/>
    </source>
</evidence>
<keyword evidence="4" id="KW-0812">Transmembrane</keyword>
<keyword evidence="4" id="KW-0472">Membrane</keyword>
<dbReference type="CDD" id="cd04186">
    <property type="entry name" value="GT_2_like_c"/>
    <property type="match status" value="1"/>
</dbReference>
<evidence type="ECO:0000256" key="4">
    <source>
        <dbReference type="SAM" id="Phobius"/>
    </source>
</evidence>
<dbReference type="PANTHER" id="PTHR43179">
    <property type="entry name" value="RHAMNOSYLTRANSFERASE WBBL"/>
    <property type="match status" value="1"/>
</dbReference>
<gene>
    <name evidence="6" type="ORF">UT40_C0006G0011</name>
</gene>
<evidence type="ECO:0000313" key="6">
    <source>
        <dbReference type="EMBL" id="KKR14021.1"/>
    </source>
</evidence>
<dbReference type="PANTHER" id="PTHR43179:SF12">
    <property type="entry name" value="GALACTOFURANOSYLTRANSFERASE GLFT2"/>
    <property type="match status" value="1"/>
</dbReference>
<evidence type="ECO:0000256" key="2">
    <source>
        <dbReference type="ARBA" id="ARBA00022676"/>
    </source>
</evidence>
<dbReference type="InterPro" id="IPR029044">
    <property type="entry name" value="Nucleotide-diphossugar_trans"/>
</dbReference>
<accession>A0A0G0NMH2</accession>
<evidence type="ECO:0000259" key="5">
    <source>
        <dbReference type="Pfam" id="PF00535"/>
    </source>
</evidence>
<dbReference type="GO" id="GO:0016757">
    <property type="term" value="F:glycosyltransferase activity"/>
    <property type="evidence" value="ECO:0007669"/>
    <property type="project" value="UniProtKB-KW"/>
</dbReference>
<sequence length="296" mass="34459">MKNKQQRVSIVIPTYNSWSTLKDCLESIFRQKLQPTEVIVIDNASTDGTSKKINQLIGKNQLIKLIKNKKNLGVTGGRNRGIKEANKNSEFLFFFDHDMVADEKMLEELVKVAESNKKIGIVTPKIYYWERKDIIWSAGTDVNLLTGQTVFYGGEDKGQYDEVKEVGVAPAAILVKRKVIHKIGMFDPIYFATYEDTDFCFRAKKEGFLTYYAPNAKAFHKIPYNKKKAETRLLGRTYWIARNRVVFMNRYGKFITIFWFFEPIYFLYYVILAVRYRKFKAIYDFVRGTTDGILSK</sequence>
<comment type="caution">
    <text evidence="6">The sequence shown here is derived from an EMBL/GenBank/DDBJ whole genome shotgun (WGS) entry which is preliminary data.</text>
</comment>
<evidence type="ECO:0000256" key="3">
    <source>
        <dbReference type="ARBA" id="ARBA00022679"/>
    </source>
</evidence>
<dbReference type="Proteomes" id="UP000034690">
    <property type="component" value="Unassembled WGS sequence"/>
</dbReference>
<organism evidence="6 7">
    <name type="scientific">Candidatus Woesebacteria bacterium GW2011_GWA1_39_21b</name>
    <dbReference type="NCBI Taxonomy" id="1618551"/>
    <lineage>
        <taxon>Bacteria</taxon>
        <taxon>Candidatus Woeseibacteriota</taxon>
    </lineage>
</organism>
<comment type="similarity">
    <text evidence="1">Belongs to the glycosyltransferase 2 family.</text>
</comment>
<name>A0A0G0NMH2_9BACT</name>
<feature type="domain" description="Glycosyltransferase 2-like" evidence="5">
    <location>
        <begin position="9"/>
        <end position="182"/>
    </location>
</feature>
<proteinExistence type="inferred from homology"/>
<dbReference type="SUPFAM" id="SSF53448">
    <property type="entry name" value="Nucleotide-diphospho-sugar transferases"/>
    <property type="match status" value="1"/>
</dbReference>
<protein>
    <recommendedName>
        <fullName evidence="5">Glycosyltransferase 2-like domain-containing protein</fullName>
    </recommendedName>
</protein>
<dbReference type="AlphaFoldDB" id="A0A0G0NMH2"/>
<dbReference type="Gene3D" id="3.90.550.10">
    <property type="entry name" value="Spore Coat Polysaccharide Biosynthesis Protein SpsA, Chain A"/>
    <property type="match status" value="1"/>
</dbReference>
<keyword evidence="2" id="KW-0328">Glycosyltransferase</keyword>
<keyword evidence="4" id="KW-1133">Transmembrane helix</keyword>
<keyword evidence="3" id="KW-0808">Transferase</keyword>
<dbReference type="InterPro" id="IPR001173">
    <property type="entry name" value="Glyco_trans_2-like"/>
</dbReference>
<dbReference type="EMBL" id="LBWQ01000006">
    <property type="protein sequence ID" value="KKR14021.1"/>
    <property type="molecule type" value="Genomic_DNA"/>
</dbReference>
<dbReference type="Pfam" id="PF00535">
    <property type="entry name" value="Glycos_transf_2"/>
    <property type="match status" value="1"/>
</dbReference>
<reference evidence="6 7" key="1">
    <citation type="journal article" date="2015" name="Nature">
        <title>rRNA introns, odd ribosomes, and small enigmatic genomes across a large radiation of phyla.</title>
        <authorList>
            <person name="Brown C.T."/>
            <person name="Hug L.A."/>
            <person name="Thomas B.C."/>
            <person name="Sharon I."/>
            <person name="Castelle C.J."/>
            <person name="Singh A."/>
            <person name="Wilkins M.J."/>
            <person name="Williams K.H."/>
            <person name="Banfield J.F."/>
        </authorList>
    </citation>
    <scope>NUCLEOTIDE SEQUENCE [LARGE SCALE GENOMIC DNA]</scope>
</reference>
<evidence type="ECO:0000256" key="1">
    <source>
        <dbReference type="ARBA" id="ARBA00006739"/>
    </source>
</evidence>
<feature type="transmembrane region" description="Helical" evidence="4">
    <location>
        <begin position="254"/>
        <end position="274"/>
    </location>
</feature>